<dbReference type="eggNOG" id="arCOG10647">
    <property type="taxonomic scope" value="Archaea"/>
</dbReference>
<dbReference type="KEGG" id="hbo:Hbor_13000"/>
<name>E4NRU6_HALBP</name>
<dbReference type="RefSeq" id="WP_006054109.1">
    <property type="nucleotide sequence ID" value="NC_014729.1"/>
</dbReference>
<keyword evidence="3" id="KW-1185">Reference proteome</keyword>
<reference evidence="2 4" key="2">
    <citation type="journal article" date="2014" name="PLoS Genet.">
        <title>Phylogenetically driven sequencing of extremely halophilic archaea reveals strategies for static and dynamic osmo-response.</title>
        <authorList>
            <person name="Becker E.A."/>
            <person name="Seitzer P.M."/>
            <person name="Tritt A."/>
            <person name="Larsen D."/>
            <person name="Krusor M."/>
            <person name="Yao A.I."/>
            <person name="Wu D."/>
            <person name="Madern D."/>
            <person name="Eisen J.A."/>
            <person name="Darling A.E."/>
            <person name="Facciotti M.T."/>
        </authorList>
    </citation>
    <scope>NUCLEOTIDE SEQUENCE [LARGE SCALE GENOMIC DNA]</scope>
    <source>
        <strain evidence="2 4">DSM 11551</strain>
    </source>
</reference>
<dbReference type="AlphaFoldDB" id="E4NRU6"/>
<dbReference type="Proteomes" id="UP000011585">
    <property type="component" value="Unassembled WGS sequence"/>
</dbReference>
<organism evidence="1 3">
    <name type="scientific">Halogeometricum borinquense (strain ATCC 700274 / DSM 11551 / JCM 10706 / KCTC 4070 / PR3)</name>
    <dbReference type="NCBI Taxonomy" id="469382"/>
    <lineage>
        <taxon>Archaea</taxon>
        <taxon>Methanobacteriati</taxon>
        <taxon>Methanobacteriota</taxon>
        <taxon>Stenosarchaea group</taxon>
        <taxon>Halobacteria</taxon>
        <taxon>Halobacteriales</taxon>
        <taxon>Haloferacaceae</taxon>
        <taxon>Halogeometricum</taxon>
    </lineage>
</organism>
<reference evidence="1 3" key="1">
    <citation type="journal article" date="2009" name="Stand. Genomic Sci.">
        <title>Complete genome sequence of Halogeometricum borinquense type strain (PR3).</title>
        <authorList>
            <person name="Malfatti S."/>
            <person name="Tindall B.J."/>
            <person name="Schneider S."/>
            <person name="Fahnrich R."/>
            <person name="Lapidus A."/>
            <person name="Labuttii K."/>
            <person name="Copeland A."/>
            <person name="Glavina Del Rio T."/>
            <person name="Nolan M."/>
            <person name="Chen F."/>
            <person name="Lucas S."/>
            <person name="Tice H."/>
            <person name="Cheng J.F."/>
            <person name="Bruce D."/>
            <person name="Goodwin L."/>
            <person name="Pitluck S."/>
            <person name="Anderson I."/>
            <person name="Pati A."/>
            <person name="Ivanova N."/>
            <person name="Mavromatis K."/>
            <person name="Chen A."/>
            <person name="Palaniappan K."/>
            <person name="D'haeseleer P."/>
            <person name="Goker M."/>
            <person name="Bristow J."/>
            <person name="Eisen J.A."/>
            <person name="Markowitz V."/>
            <person name="Hugenholtz P."/>
            <person name="Kyrpides N.C."/>
            <person name="Klenk H.P."/>
            <person name="Chain P."/>
        </authorList>
    </citation>
    <scope>NUCLEOTIDE SEQUENCE [LARGE SCALE GENOMIC DNA]</scope>
    <source>
        <strain evidence="3">ATCC 700274 / DSM 11551 / JCM 10706 / KCTC 4070 / PR3</strain>
        <strain evidence="1">PR 3</strain>
    </source>
</reference>
<sequence>MQRVIDRKLYDTDRAEQIAQHAPNTDRGDFYYLIETLYKTSGGEYFLHGEGGAATKYAKPCNGGGTTGGAEIKPLNEEAALDWCEEHGIDGEIVVDEFGHLIET</sequence>
<evidence type="ECO:0000313" key="4">
    <source>
        <dbReference type="Proteomes" id="UP000011585"/>
    </source>
</evidence>
<proteinExistence type="predicted"/>
<evidence type="ECO:0000313" key="3">
    <source>
        <dbReference type="Proteomes" id="UP000006663"/>
    </source>
</evidence>
<dbReference type="Proteomes" id="UP000006663">
    <property type="component" value="Chromosome"/>
</dbReference>
<dbReference type="GeneID" id="9993119"/>
<protein>
    <submittedName>
        <fullName evidence="1">Uncharacterized protein</fullName>
    </submittedName>
</protein>
<dbReference type="EMBL" id="AOHT01000010">
    <property type="protein sequence ID" value="ELY30390.1"/>
    <property type="molecule type" value="Genomic_DNA"/>
</dbReference>
<dbReference type="OrthoDB" id="190520at2157"/>
<evidence type="ECO:0000313" key="1">
    <source>
        <dbReference type="EMBL" id="ADQ66883.1"/>
    </source>
</evidence>
<dbReference type="HOGENOM" id="CLU_154557_0_0_2"/>
<dbReference type="EMBL" id="CP001690">
    <property type="protein sequence ID" value="ADQ66883.1"/>
    <property type="molecule type" value="Genomic_DNA"/>
</dbReference>
<dbReference type="STRING" id="469382.Hbor_13000"/>
<gene>
    <name evidence="1" type="ordered locus">Hbor_13000</name>
    <name evidence="2" type="ORF">C499_03953</name>
</gene>
<evidence type="ECO:0000313" key="2">
    <source>
        <dbReference type="EMBL" id="ELY30390.1"/>
    </source>
</evidence>
<accession>E4NRU6</accession>